<dbReference type="Proteomes" id="UP000053661">
    <property type="component" value="Unassembled WGS sequence"/>
</dbReference>
<keyword evidence="2" id="KW-1185">Reference proteome</keyword>
<gene>
    <name evidence="1" type="ORF">N340_12954</name>
</gene>
<dbReference type="SUPFAM" id="SSF46966">
    <property type="entry name" value="Spectrin repeat"/>
    <property type="match status" value="1"/>
</dbReference>
<evidence type="ECO:0008006" key="3">
    <source>
        <dbReference type="Google" id="ProtNLM"/>
    </source>
</evidence>
<dbReference type="EMBL" id="KL473304">
    <property type="protein sequence ID" value="KFV19703.1"/>
    <property type="molecule type" value="Genomic_DNA"/>
</dbReference>
<name>A0A093CYZ0_TAUER</name>
<accession>A0A093CYZ0</accession>
<sequence>QALEDQVWDLLHEADKTAEENKEKSQVYDAMAETLGDAWDALIIMLEKRQALLELTSVFFENALEFAVKIDQVEDFLKNAQEFDNIDSLRGLLLQQEHHTK</sequence>
<reference evidence="1 2" key="1">
    <citation type="submission" date="2014-04" db="EMBL/GenBank/DDBJ databases">
        <title>Genome evolution of avian class.</title>
        <authorList>
            <person name="Zhang G."/>
            <person name="Li C."/>
        </authorList>
    </citation>
    <scope>NUCLEOTIDE SEQUENCE [LARGE SCALE GENOMIC DNA]</scope>
    <source>
        <strain evidence="1">BGI_N340</strain>
    </source>
</reference>
<feature type="non-terminal residue" evidence="1">
    <location>
        <position position="101"/>
    </location>
</feature>
<evidence type="ECO:0000313" key="1">
    <source>
        <dbReference type="EMBL" id="KFV19703.1"/>
    </source>
</evidence>
<protein>
    <recommendedName>
        <fullName evidence="3">CC141 protein</fullName>
    </recommendedName>
</protein>
<proteinExistence type="predicted"/>
<evidence type="ECO:0000313" key="2">
    <source>
        <dbReference type="Proteomes" id="UP000053661"/>
    </source>
</evidence>
<organism evidence="1 2">
    <name type="scientific">Tauraco erythrolophus</name>
    <name type="common">Red-crested turaco</name>
    <dbReference type="NCBI Taxonomy" id="121530"/>
    <lineage>
        <taxon>Eukaryota</taxon>
        <taxon>Metazoa</taxon>
        <taxon>Chordata</taxon>
        <taxon>Craniata</taxon>
        <taxon>Vertebrata</taxon>
        <taxon>Euteleostomi</taxon>
        <taxon>Archelosauria</taxon>
        <taxon>Archosauria</taxon>
        <taxon>Dinosauria</taxon>
        <taxon>Saurischia</taxon>
        <taxon>Theropoda</taxon>
        <taxon>Coelurosauria</taxon>
        <taxon>Aves</taxon>
        <taxon>Neognathae</taxon>
        <taxon>Neoaves</taxon>
        <taxon>Otidimorphae</taxon>
        <taxon>Musophagiformes</taxon>
        <taxon>Musophagidae</taxon>
        <taxon>Tauraco</taxon>
    </lineage>
</organism>
<dbReference type="AlphaFoldDB" id="A0A093CYZ0"/>
<feature type="non-terminal residue" evidence="1">
    <location>
        <position position="1"/>
    </location>
</feature>